<evidence type="ECO:0000256" key="2">
    <source>
        <dbReference type="ARBA" id="ARBA00022989"/>
    </source>
</evidence>
<dbReference type="Proteomes" id="UP000178570">
    <property type="component" value="Unassembled WGS sequence"/>
</dbReference>
<dbReference type="STRING" id="1797529.A2570_01635"/>
<dbReference type="PANTHER" id="PTHR23531:SF1">
    <property type="entry name" value="QUINOLENE RESISTANCE PROTEIN NORA"/>
    <property type="match status" value="1"/>
</dbReference>
<dbReference type="InterPro" id="IPR036259">
    <property type="entry name" value="MFS_trans_sf"/>
</dbReference>
<feature type="domain" description="Major facilitator superfamily (MFS) profile" evidence="5">
    <location>
        <begin position="19"/>
        <end position="206"/>
    </location>
</feature>
<gene>
    <name evidence="6" type="ORF">A2570_01635</name>
</gene>
<dbReference type="PROSITE" id="PS50850">
    <property type="entry name" value="MFS"/>
    <property type="match status" value="1"/>
</dbReference>
<evidence type="ECO:0000313" key="7">
    <source>
        <dbReference type="Proteomes" id="UP000178570"/>
    </source>
</evidence>
<feature type="transmembrane region" description="Helical" evidence="4">
    <location>
        <begin position="57"/>
        <end position="77"/>
    </location>
</feature>
<keyword evidence="3 4" id="KW-0472">Membrane</keyword>
<comment type="caution">
    <text evidence="6">The sequence shown here is derived from an EMBL/GenBank/DDBJ whole genome shotgun (WGS) entry which is preliminary data.</text>
</comment>
<dbReference type="SUPFAM" id="SSF103473">
    <property type="entry name" value="MFS general substrate transporter"/>
    <property type="match status" value="1"/>
</dbReference>
<evidence type="ECO:0000313" key="6">
    <source>
        <dbReference type="EMBL" id="OGY40796.1"/>
    </source>
</evidence>
<evidence type="ECO:0000256" key="3">
    <source>
        <dbReference type="ARBA" id="ARBA00023136"/>
    </source>
</evidence>
<dbReference type="InterPro" id="IPR011701">
    <property type="entry name" value="MFS"/>
</dbReference>
<keyword evidence="2 4" id="KW-1133">Transmembrane helix</keyword>
<dbReference type="Gene3D" id="1.20.1250.20">
    <property type="entry name" value="MFS general substrate transporter like domains"/>
    <property type="match status" value="1"/>
</dbReference>
<dbReference type="Pfam" id="PF07690">
    <property type="entry name" value="MFS_1"/>
    <property type="match status" value="1"/>
</dbReference>
<evidence type="ECO:0000256" key="1">
    <source>
        <dbReference type="ARBA" id="ARBA00022692"/>
    </source>
</evidence>
<accession>A0A1G1XMA0</accession>
<sequence>MNIKGIYKIFWKNFKGNKIVQIFTISDLLILSGLGLVEPLFAVFITNQIVGGDVFTVGLASSIFAFFSGFMTIPIASFIDSRRGEKDDFWVLLIGSVVITAATFSYLLIKEPWQLYLVQAFYGTGAALATTAWYAIFSRHLDKDSVALEWSFYSSVISLGGAASAALGGAIAEVFGFNALFLVSGVITFLGSLFLLFVADRFYKKD</sequence>
<feature type="transmembrane region" description="Helical" evidence="4">
    <location>
        <begin position="150"/>
        <end position="171"/>
    </location>
</feature>
<dbReference type="InterPro" id="IPR020846">
    <property type="entry name" value="MFS_dom"/>
</dbReference>
<dbReference type="EMBL" id="MHHY01000005">
    <property type="protein sequence ID" value="OGY40796.1"/>
    <property type="molecule type" value="Genomic_DNA"/>
</dbReference>
<feature type="transmembrane region" description="Helical" evidence="4">
    <location>
        <begin position="89"/>
        <end position="109"/>
    </location>
</feature>
<reference evidence="6 7" key="1">
    <citation type="journal article" date="2016" name="Nat. Commun.">
        <title>Thousands of microbial genomes shed light on interconnected biogeochemical processes in an aquifer system.</title>
        <authorList>
            <person name="Anantharaman K."/>
            <person name="Brown C.T."/>
            <person name="Hug L.A."/>
            <person name="Sharon I."/>
            <person name="Castelle C.J."/>
            <person name="Probst A.J."/>
            <person name="Thomas B.C."/>
            <person name="Singh A."/>
            <person name="Wilkins M.J."/>
            <person name="Karaoz U."/>
            <person name="Brodie E.L."/>
            <person name="Williams K.H."/>
            <person name="Hubbard S.S."/>
            <person name="Banfield J.F."/>
        </authorList>
    </citation>
    <scope>NUCLEOTIDE SEQUENCE [LARGE SCALE GENOMIC DNA]</scope>
</reference>
<keyword evidence="1 4" id="KW-0812">Transmembrane</keyword>
<feature type="transmembrane region" description="Helical" evidence="4">
    <location>
        <begin position="115"/>
        <end position="138"/>
    </location>
</feature>
<name>A0A1G1XMA0_9BACT</name>
<dbReference type="PANTHER" id="PTHR23531">
    <property type="entry name" value="QUINOLENE RESISTANCE PROTEIN NORA"/>
    <property type="match status" value="1"/>
</dbReference>
<evidence type="ECO:0000256" key="4">
    <source>
        <dbReference type="SAM" id="Phobius"/>
    </source>
</evidence>
<dbReference type="InterPro" id="IPR052714">
    <property type="entry name" value="MFS_Exporter"/>
</dbReference>
<feature type="transmembrane region" description="Helical" evidence="4">
    <location>
        <begin position="20"/>
        <end position="45"/>
    </location>
</feature>
<evidence type="ECO:0000259" key="5">
    <source>
        <dbReference type="PROSITE" id="PS50850"/>
    </source>
</evidence>
<protein>
    <recommendedName>
        <fullName evidence="5">Major facilitator superfamily (MFS) profile domain-containing protein</fullName>
    </recommendedName>
</protein>
<dbReference type="GO" id="GO:0022857">
    <property type="term" value="F:transmembrane transporter activity"/>
    <property type="evidence" value="ECO:0007669"/>
    <property type="project" value="InterPro"/>
</dbReference>
<organism evidence="6 7">
    <name type="scientific">Candidatus Brennerbacteria bacterium RIFOXYD1_FULL_41_16</name>
    <dbReference type="NCBI Taxonomy" id="1797529"/>
    <lineage>
        <taxon>Bacteria</taxon>
        <taxon>Candidatus Brenneribacteriota</taxon>
    </lineage>
</organism>
<proteinExistence type="predicted"/>
<feature type="transmembrane region" description="Helical" evidence="4">
    <location>
        <begin position="177"/>
        <end position="199"/>
    </location>
</feature>
<dbReference type="AlphaFoldDB" id="A0A1G1XMA0"/>